<reference evidence="1" key="1">
    <citation type="submission" date="2021-02" db="EMBL/GenBank/DDBJ databases">
        <authorList>
            <person name="Nowell W R."/>
        </authorList>
    </citation>
    <scope>NUCLEOTIDE SEQUENCE</scope>
</reference>
<name>A0A8S3GYL0_9BILA</name>
<feature type="non-terminal residue" evidence="1">
    <location>
        <position position="1"/>
    </location>
</feature>
<dbReference type="Proteomes" id="UP000681967">
    <property type="component" value="Unassembled WGS sequence"/>
</dbReference>
<gene>
    <name evidence="1" type="ORF">BYL167_LOCUS77736</name>
</gene>
<sequence length="36" mass="4053">MNQTFSEYLSGNIPLQAGTQMLWDESSIIILTYALC</sequence>
<organism evidence="1 2">
    <name type="scientific">Rotaria magnacalcarata</name>
    <dbReference type="NCBI Taxonomy" id="392030"/>
    <lineage>
        <taxon>Eukaryota</taxon>
        <taxon>Metazoa</taxon>
        <taxon>Spiralia</taxon>
        <taxon>Gnathifera</taxon>
        <taxon>Rotifera</taxon>
        <taxon>Eurotatoria</taxon>
        <taxon>Bdelloidea</taxon>
        <taxon>Philodinida</taxon>
        <taxon>Philodinidae</taxon>
        <taxon>Rotaria</taxon>
    </lineage>
</organism>
<dbReference type="AlphaFoldDB" id="A0A8S3GYL0"/>
<accession>A0A8S3GYL0</accession>
<proteinExistence type="predicted"/>
<protein>
    <submittedName>
        <fullName evidence="1">Uncharacterized protein</fullName>
    </submittedName>
</protein>
<comment type="caution">
    <text evidence="1">The sequence shown here is derived from an EMBL/GenBank/DDBJ whole genome shotgun (WGS) entry which is preliminary data.</text>
</comment>
<evidence type="ECO:0000313" key="1">
    <source>
        <dbReference type="EMBL" id="CAF5173390.1"/>
    </source>
</evidence>
<evidence type="ECO:0000313" key="2">
    <source>
        <dbReference type="Proteomes" id="UP000681967"/>
    </source>
</evidence>
<dbReference type="EMBL" id="CAJOBH010284173">
    <property type="protein sequence ID" value="CAF5173390.1"/>
    <property type="molecule type" value="Genomic_DNA"/>
</dbReference>